<dbReference type="InterPro" id="IPR049163">
    <property type="entry name" value="Pif1-like_2B_dom"/>
</dbReference>
<sequence length="196" mass="22431">MFIDRMVGEPEIYIGDDRAKHAGDQVNYLDYLNSLEPRGLPQHRLILKRNCPVALLRNINPVEELCNGTRLICKTLRPHVVGAIIATGQFVKKHRWIPQIPLEPNPGDNKYLMPFVRRQFPLRLCFAQDQTLDYVGLYLKQSVFSHGYLYVALSRARTGSSVKVLILSPTYKDEGTEYTLNVVHKEVVAHTRTDLC</sequence>
<comment type="caution">
    <text evidence="2">The sequence shown here is derived from an EMBL/GenBank/DDBJ whole genome shotgun (WGS) entry which is preliminary data.</text>
</comment>
<keyword evidence="2" id="KW-0547">Nucleotide-binding</keyword>
<dbReference type="GO" id="GO:0004386">
    <property type="term" value="F:helicase activity"/>
    <property type="evidence" value="ECO:0007669"/>
    <property type="project" value="UniProtKB-KW"/>
</dbReference>
<keyword evidence="2" id="KW-0378">Hydrolase</keyword>
<protein>
    <submittedName>
        <fullName evidence="2">DNA helicase</fullName>
    </submittedName>
</protein>
<dbReference type="AlphaFoldDB" id="A0AAV3R8B8"/>
<keyword evidence="3" id="KW-1185">Reference proteome</keyword>
<keyword evidence="2" id="KW-0347">Helicase</keyword>
<gene>
    <name evidence="2" type="ORF">LIER_25829</name>
</gene>
<dbReference type="Proteomes" id="UP001454036">
    <property type="component" value="Unassembled WGS sequence"/>
</dbReference>
<evidence type="ECO:0000259" key="1">
    <source>
        <dbReference type="Pfam" id="PF21530"/>
    </source>
</evidence>
<dbReference type="PANTHER" id="PTHR10492:SF94">
    <property type="entry name" value="ATP-DEPENDENT DNA HELICASE"/>
    <property type="match status" value="1"/>
</dbReference>
<feature type="domain" description="DNA helicase Pif1-like 2B" evidence="1">
    <location>
        <begin position="30"/>
        <end position="73"/>
    </location>
</feature>
<accession>A0AAV3R8B8</accession>
<keyword evidence="2" id="KW-0067">ATP-binding</keyword>
<dbReference type="InterPro" id="IPR027417">
    <property type="entry name" value="P-loop_NTPase"/>
</dbReference>
<reference evidence="2 3" key="1">
    <citation type="submission" date="2024-01" db="EMBL/GenBank/DDBJ databases">
        <title>The complete chloroplast genome sequence of Lithospermum erythrorhizon: insights into the phylogenetic relationship among Boraginaceae species and the maternal lineages of purple gromwells.</title>
        <authorList>
            <person name="Okada T."/>
            <person name="Watanabe K."/>
        </authorList>
    </citation>
    <scope>NUCLEOTIDE SEQUENCE [LARGE SCALE GENOMIC DNA]</scope>
</reference>
<name>A0AAV3R8B8_LITER</name>
<dbReference type="EMBL" id="BAABME010007872">
    <property type="protein sequence ID" value="GAA0171896.1"/>
    <property type="molecule type" value="Genomic_DNA"/>
</dbReference>
<dbReference type="SUPFAM" id="SSF52540">
    <property type="entry name" value="P-loop containing nucleoside triphosphate hydrolases"/>
    <property type="match status" value="1"/>
</dbReference>
<proteinExistence type="predicted"/>
<dbReference type="Pfam" id="PF21530">
    <property type="entry name" value="Pif1_2B_dom"/>
    <property type="match status" value="1"/>
</dbReference>
<organism evidence="2 3">
    <name type="scientific">Lithospermum erythrorhizon</name>
    <name type="common">Purple gromwell</name>
    <name type="synonym">Lithospermum officinale var. erythrorhizon</name>
    <dbReference type="NCBI Taxonomy" id="34254"/>
    <lineage>
        <taxon>Eukaryota</taxon>
        <taxon>Viridiplantae</taxon>
        <taxon>Streptophyta</taxon>
        <taxon>Embryophyta</taxon>
        <taxon>Tracheophyta</taxon>
        <taxon>Spermatophyta</taxon>
        <taxon>Magnoliopsida</taxon>
        <taxon>eudicotyledons</taxon>
        <taxon>Gunneridae</taxon>
        <taxon>Pentapetalae</taxon>
        <taxon>asterids</taxon>
        <taxon>lamiids</taxon>
        <taxon>Boraginales</taxon>
        <taxon>Boraginaceae</taxon>
        <taxon>Boraginoideae</taxon>
        <taxon>Lithospermeae</taxon>
        <taxon>Lithospermum</taxon>
    </lineage>
</organism>
<dbReference type="PANTHER" id="PTHR10492">
    <property type="match status" value="1"/>
</dbReference>
<evidence type="ECO:0000313" key="2">
    <source>
        <dbReference type="EMBL" id="GAA0171896.1"/>
    </source>
</evidence>
<evidence type="ECO:0000313" key="3">
    <source>
        <dbReference type="Proteomes" id="UP001454036"/>
    </source>
</evidence>